<evidence type="ECO:0000259" key="5">
    <source>
        <dbReference type="Pfam" id="PF03032"/>
    </source>
</evidence>
<proteinExistence type="evidence at transcript level"/>
<dbReference type="InterPro" id="IPR004275">
    <property type="entry name" value="Frog_antimicrobial_propeptide"/>
</dbReference>
<protein>
    <submittedName>
        <fullName evidence="6">Palustrin-2LTa antimicrobial peptide</fullName>
    </submittedName>
</protein>
<feature type="chain" id="PRO_5002893570" evidence="4">
    <location>
        <begin position="23"/>
        <end position="72"/>
    </location>
</feature>
<dbReference type="EMBL" id="FJ647179">
    <property type="protein sequence ID" value="ACM67509.1"/>
    <property type="molecule type" value="mRNA"/>
</dbReference>
<accession>B9W1Q2</accession>
<dbReference type="AlphaFoldDB" id="B9W1Q2"/>
<evidence type="ECO:0000256" key="3">
    <source>
        <dbReference type="ARBA" id="ARBA00022729"/>
    </source>
</evidence>
<dbReference type="SMR" id="B9W1Q2"/>
<dbReference type="Pfam" id="PF03032">
    <property type="entry name" value="FSAP_sig_propep"/>
    <property type="match status" value="1"/>
</dbReference>
<dbReference type="GO" id="GO:0005576">
    <property type="term" value="C:extracellular region"/>
    <property type="evidence" value="ECO:0007669"/>
    <property type="project" value="UniProtKB-SubCell"/>
</dbReference>
<evidence type="ECO:0000256" key="4">
    <source>
        <dbReference type="SAM" id="SignalP"/>
    </source>
</evidence>
<evidence type="ECO:0000313" key="6">
    <source>
        <dbReference type="EMBL" id="ACM67509.1"/>
    </source>
</evidence>
<sequence>MFTMKKSLLLLFFLGIVSLSLCEQERGADEDEGEDVEEVKRSLWENFKNAGKQFILNILDKIRCRVAGGCRT</sequence>
<keyword evidence="3 4" id="KW-0732">Signal</keyword>
<feature type="domain" description="Frog antimicrobial peptide propeptide" evidence="5">
    <location>
        <begin position="2"/>
        <end position="38"/>
    </location>
</feature>
<comment type="subcellular location">
    <subcellularLocation>
        <location evidence="1">Secreted</location>
    </subcellularLocation>
</comment>
<keyword evidence="2" id="KW-0964">Secreted</keyword>
<organism evidence="6">
    <name type="scientific">Hylarana latouchii</name>
    <name type="common">broad-folded frog</name>
    <dbReference type="NCBI Taxonomy" id="156873"/>
    <lineage>
        <taxon>Eukaryota</taxon>
        <taxon>Metazoa</taxon>
        <taxon>Chordata</taxon>
        <taxon>Craniata</taxon>
        <taxon>Vertebrata</taxon>
        <taxon>Euteleostomi</taxon>
        <taxon>Amphibia</taxon>
        <taxon>Batrachia</taxon>
        <taxon>Anura</taxon>
        <taxon>Neobatrachia</taxon>
        <taxon>Ranoidea</taxon>
        <taxon>Ranidae</taxon>
        <taxon>Hylarana</taxon>
    </lineage>
</organism>
<feature type="signal peptide" evidence="4">
    <location>
        <begin position="1"/>
        <end position="22"/>
    </location>
</feature>
<name>B9W1Q2_9NEOB</name>
<evidence type="ECO:0000256" key="2">
    <source>
        <dbReference type="ARBA" id="ARBA00022525"/>
    </source>
</evidence>
<evidence type="ECO:0000256" key="1">
    <source>
        <dbReference type="ARBA" id="ARBA00004613"/>
    </source>
</evidence>
<reference evidence="6" key="1">
    <citation type="journal article" date="2012" name="Biochimie">
        <title>Molecular cloning and characterization of antimicrobial peptides from skin of the broad-folded frog, Hylarana latouchii.</title>
        <authorList>
            <person name="Wang H."/>
            <person name="Yu Z."/>
            <person name="Hu Y."/>
            <person name="Yu H."/>
            <person name="Ran R."/>
            <person name="Xia J."/>
            <person name="Wang D."/>
            <person name="Yang S."/>
            <person name="Yang X."/>
            <person name="Liu J."/>
        </authorList>
    </citation>
    <scope>NUCLEOTIDE SEQUENCE</scope>
</reference>